<evidence type="ECO:0000259" key="7">
    <source>
        <dbReference type="Pfam" id="PF04888"/>
    </source>
</evidence>
<dbReference type="EMBL" id="CP006569">
    <property type="protein sequence ID" value="AHF78180.1"/>
    <property type="molecule type" value="Genomic_DNA"/>
</dbReference>
<evidence type="ECO:0000256" key="5">
    <source>
        <dbReference type="SAM" id="Coils"/>
    </source>
</evidence>
<reference evidence="8 9" key="1">
    <citation type="journal article" date="2014" name="Genome Biol. Evol.">
        <title>Genome degeneration and adaptation in a nascent stage of symbiosis.</title>
        <authorList>
            <person name="Oakeson K.F."/>
            <person name="Gil R."/>
            <person name="Clayton A.L."/>
            <person name="Dunn D.M."/>
            <person name="von Niederhausern A.C."/>
            <person name="Hamil C."/>
            <person name="Aoyagi A."/>
            <person name="Duval B."/>
            <person name="Baca A."/>
            <person name="Silva F.J."/>
            <person name="Vallier A."/>
            <person name="Jackson D.G."/>
            <person name="Latorre A."/>
            <person name="Weiss R.B."/>
            <person name="Heddi A."/>
            <person name="Moya A."/>
            <person name="Dale C."/>
        </authorList>
    </citation>
    <scope>NUCLEOTIDE SEQUENCE [LARGE SCALE GENOMIC DNA]</scope>
    <source>
        <strain evidence="8 9">HS1</strain>
    </source>
</reference>
<keyword evidence="6" id="KW-1133">Transmembrane helix</keyword>
<dbReference type="AlphaFoldDB" id="W0I129"/>
<dbReference type="GO" id="GO:0033644">
    <property type="term" value="C:host cell membrane"/>
    <property type="evidence" value="ECO:0007669"/>
    <property type="project" value="UniProtKB-SubCell"/>
</dbReference>
<protein>
    <submittedName>
        <fullName evidence="8">Cell invasion protein</fullName>
    </submittedName>
</protein>
<evidence type="ECO:0000256" key="1">
    <source>
        <dbReference type="ARBA" id="ARBA00004301"/>
    </source>
</evidence>
<feature type="transmembrane region" description="Helical" evidence="6">
    <location>
        <begin position="471"/>
        <end position="495"/>
    </location>
</feature>
<dbReference type="GO" id="GO:0005576">
    <property type="term" value="C:extracellular region"/>
    <property type="evidence" value="ECO:0007669"/>
    <property type="project" value="InterPro"/>
</dbReference>
<evidence type="ECO:0000256" key="4">
    <source>
        <dbReference type="ARBA" id="ARBA00035640"/>
    </source>
</evidence>
<accession>W0I129</accession>
<dbReference type="KEGG" id="sod:Sant_3183"/>
<evidence type="ECO:0000256" key="3">
    <source>
        <dbReference type="ARBA" id="ARBA00023026"/>
    </source>
</evidence>
<comment type="subcellular location">
    <subcellularLocation>
        <location evidence="1">Host membrane</location>
        <topology evidence="1">Multi-pass membrane protein</topology>
    </subcellularLocation>
</comment>
<feature type="coiled-coil region" evidence="5">
    <location>
        <begin position="179"/>
        <end position="259"/>
    </location>
</feature>
<evidence type="ECO:0000256" key="6">
    <source>
        <dbReference type="SAM" id="Phobius"/>
    </source>
</evidence>
<feature type="transmembrane region" description="Helical" evidence="6">
    <location>
        <begin position="381"/>
        <end position="412"/>
    </location>
</feature>
<keyword evidence="6" id="KW-0812">Transmembrane</keyword>
<dbReference type="HOGENOM" id="CLU_027418_0_0_6"/>
<keyword evidence="6" id="KW-0472">Membrane</keyword>
<name>W0I129_9GAMM</name>
<feature type="domain" description="Translocator protein BipB-like C-terminal" evidence="7">
    <location>
        <begin position="321"/>
        <end position="652"/>
    </location>
</feature>
<dbReference type="Proteomes" id="UP000019028">
    <property type="component" value="Chromosome"/>
</dbReference>
<comment type="similarity">
    <text evidence="4">Belongs to the SctE/SipB/YopB family.</text>
</comment>
<dbReference type="PATRIC" id="fig|1239307.3.peg.3511"/>
<dbReference type="Gene3D" id="1.20.120.330">
    <property type="entry name" value="Nucleotidyltransferases domain 2"/>
    <property type="match status" value="1"/>
</dbReference>
<sequence>MTSAVNGLSLPYLNEIFGHEEASNAVTKREQEAARRFGDERYGQHRLKNKVQTLQQSLTAEQLQKVIQETQRELVNKQPLGLLANVGDSPRLATPVPLSAAAASTAGAQPNESAEAGKGSALSGMASLTYIMGTIIKLTGNKSIQQLSNNLAAYLAQSKGTQTAAAAMSAELELAASKWAECEDNLTAAQQQADQLQSAAAQAKQAASDALKSLKELQAQAAKETAANGSVSPELQKKIDAATALCEKADAEASRTKNESDKFVTNTLNPAITAANSSRSNLDAVRAKVGGFINALTPQQQGALERKQQKENEGKSLTYLLAVINKLIGKSASEKLEASAELNKKLSAASIKEAQENAKEFAAKQAKAEEMQKTMGCIGKIIGWIITVVSVAAAAFTGGASLALAGVGLALAIGDEIGQAITGRSFMQEAMGAILDPLMKAIIQPLMQFFTNLFSKILEGLGMEKGLADTIAQIMGAIQAAVLMIAAVMVAGSLVKSVAQKIGSTLIVKTGMAFAKRMLQNMGKKAAETLGKKLGLNTVTNFAKRAGSSMAKFSPINEGNAAMVQKGATIANAVNTTAQAGGNIAVAALQASAAEDKADLLQAMATQELLKKMMDEAVNVFTHNLATMNEILNQMSQVGLQDQQTKRFITQQIAMRPA</sequence>
<gene>
    <name evidence="8" type="primary">yspB</name>
    <name evidence="8" type="ORF">Sant_3183</name>
</gene>
<evidence type="ECO:0000256" key="2">
    <source>
        <dbReference type="ARBA" id="ARBA00022870"/>
    </source>
</evidence>
<keyword evidence="3" id="KW-0843">Virulence</keyword>
<keyword evidence="9" id="KW-1185">Reference proteome</keyword>
<dbReference type="GO" id="GO:0016020">
    <property type="term" value="C:membrane"/>
    <property type="evidence" value="ECO:0007669"/>
    <property type="project" value="InterPro"/>
</dbReference>
<dbReference type="Pfam" id="PF04888">
    <property type="entry name" value="SseC"/>
    <property type="match status" value="1"/>
</dbReference>
<evidence type="ECO:0000313" key="9">
    <source>
        <dbReference type="Proteomes" id="UP000019028"/>
    </source>
</evidence>
<dbReference type="RefSeq" id="WP_025423321.1">
    <property type="nucleotide sequence ID" value="NZ_CP006569.1"/>
</dbReference>
<keyword evidence="5" id="KW-0175">Coiled coil</keyword>
<dbReference type="InterPro" id="IPR006972">
    <property type="entry name" value="BipB-like_C"/>
</dbReference>
<keyword evidence="2" id="KW-1043">Host membrane</keyword>
<dbReference type="InterPro" id="IPR003895">
    <property type="entry name" value="T3SS_SctE/BipB"/>
</dbReference>
<evidence type="ECO:0000313" key="8">
    <source>
        <dbReference type="EMBL" id="AHF78180.1"/>
    </source>
</evidence>
<dbReference type="OrthoDB" id="6623144at2"/>
<dbReference type="PRINTS" id="PR01375">
    <property type="entry name" value="BACINVASINB"/>
</dbReference>
<proteinExistence type="inferred from homology"/>
<organism evidence="8 9">
    <name type="scientific">Sodalis praecaptivus</name>
    <dbReference type="NCBI Taxonomy" id="1239307"/>
    <lineage>
        <taxon>Bacteria</taxon>
        <taxon>Pseudomonadati</taxon>
        <taxon>Pseudomonadota</taxon>
        <taxon>Gammaproteobacteria</taxon>
        <taxon>Enterobacterales</taxon>
        <taxon>Bruguierivoracaceae</taxon>
        <taxon>Sodalis</taxon>
    </lineage>
</organism>